<evidence type="ECO:0000256" key="1">
    <source>
        <dbReference type="SAM" id="MobiDB-lite"/>
    </source>
</evidence>
<dbReference type="EMBL" id="JASVDS010000006">
    <property type="protein sequence ID" value="MDL5034060.1"/>
    <property type="molecule type" value="Genomic_DNA"/>
</dbReference>
<gene>
    <name evidence="2" type="ORF">QRD43_19330</name>
</gene>
<dbReference type="Proteomes" id="UP001238603">
    <property type="component" value="Unassembled WGS sequence"/>
</dbReference>
<comment type="caution">
    <text evidence="2">The sequence shown here is derived from an EMBL/GenBank/DDBJ whole genome shotgun (WGS) entry which is preliminary data.</text>
</comment>
<reference evidence="2 3" key="1">
    <citation type="submission" date="2023-06" db="EMBL/GenBank/DDBJ databases">
        <title>Pelomonas sp. APW6 16S ribosomal RNA gene genome sequencing and assembly.</title>
        <authorList>
            <person name="Woo H."/>
        </authorList>
    </citation>
    <scope>NUCLEOTIDE SEQUENCE [LARGE SCALE GENOMIC DNA]</scope>
    <source>
        <strain evidence="2 3">APW6</strain>
    </source>
</reference>
<evidence type="ECO:0000313" key="2">
    <source>
        <dbReference type="EMBL" id="MDL5034060.1"/>
    </source>
</evidence>
<protein>
    <recommendedName>
        <fullName evidence="4">CheW-like domain-containing protein</fullName>
    </recommendedName>
</protein>
<dbReference type="RefSeq" id="WP_285984133.1">
    <property type="nucleotide sequence ID" value="NZ_JASVDS010000006.1"/>
</dbReference>
<name>A0ABT7LPH2_9BURK</name>
<feature type="compositionally biased region" description="Pro residues" evidence="1">
    <location>
        <begin position="46"/>
        <end position="61"/>
    </location>
</feature>
<accession>A0ABT7LPH2</accession>
<organism evidence="2 3">
    <name type="scientific">Roseateles subflavus</name>
    <dbReference type="NCBI Taxonomy" id="3053353"/>
    <lineage>
        <taxon>Bacteria</taxon>
        <taxon>Pseudomonadati</taxon>
        <taxon>Pseudomonadota</taxon>
        <taxon>Betaproteobacteria</taxon>
        <taxon>Burkholderiales</taxon>
        <taxon>Sphaerotilaceae</taxon>
        <taxon>Roseateles</taxon>
    </lineage>
</organism>
<evidence type="ECO:0000313" key="3">
    <source>
        <dbReference type="Proteomes" id="UP001238603"/>
    </source>
</evidence>
<feature type="region of interest" description="Disordered" evidence="1">
    <location>
        <begin position="27"/>
        <end position="73"/>
    </location>
</feature>
<sequence length="216" mass="22846">MPDCSDAGMASPARGVALHLPAAHDMNALPQVPEAPLSAHGLATPPNSPSDAPPATPPSPARPATRLIPPADLPVTPAGAARATCFLLPIGREQVPVWVFPPAHLQHAHAGLVLRAGARELLVFTRPALDWGCGGLRLHVLDALSPPEMDAPPAPAPDGIGVRRLWRRTMSHSGDLQGLALQDLDSAMARRLHQHRPDPTAHRWVRCMIEAEPGPP</sequence>
<evidence type="ECO:0008006" key="4">
    <source>
        <dbReference type="Google" id="ProtNLM"/>
    </source>
</evidence>
<keyword evidence="3" id="KW-1185">Reference proteome</keyword>
<proteinExistence type="predicted"/>